<dbReference type="EMBL" id="CAADJA010000002">
    <property type="protein sequence ID" value="VFS51257.1"/>
    <property type="molecule type" value="Genomic_DNA"/>
</dbReference>
<evidence type="ECO:0000259" key="1">
    <source>
        <dbReference type="SMART" id="SM00778"/>
    </source>
</evidence>
<sequence length="328" mass="36795">MTTRMKTTDAVVGRWAEVFKEYDLPPVTGKRHYGGECPICGSKGSFRIDNKDDRGTFICKCHVGDGWKLLELTQKKDFKTLAAEVDEIIGNKYEKDATSLPKKDDRSSLRKLVSNKYSSLVGLRGTEAETYLRNRGINCLPTDQVRYCDKQPVRGHKKIFQAIYSLATDDKGVLCYLHRTLLDGGKKADVEHPKKMKALQDDNYIEYACSVAIRMYSPASTLGIAEGIETALSCKQIYNVNTWPVMNARFMEKFRVPIGVRHLIIFADMDPHSATGHSAAFACAHGNLTAKNDLVKVSVRWPDSGDFNDMLVNGEQVREQVFTKRVAA</sequence>
<evidence type="ECO:0000313" key="3">
    <source>
        <dbReference type="Proteomes" id="UP000373449"/>
    </source>
</evidence>
<dbReference type="GO" id="GO:0008270">
    <property type="term" value="F:zinc ion binding"/>
    <property type="evidence" value="ECO:0007669"/>
    <property type="project" value="InterPro"/>
</dbReference>
<dbReference type="GO" id="GO:0004386">
    <property type="term" value="F:helicase activity"/>
    <property type="evidence" value="ECO:0007669"/>
    <property type="project" value="InterPro"/>
</dbReference>
<name>A0A484ZR68_9GAMM</name>
<gene>
    <name evidence="2" type="ORF">NCTC12282_04925</name>
</gene>
<dbReference type="InterPro" id="IPR006171">
    <property type="entry name" value="TOPRIM_dom"/>
</dbReference>
<feature type="domain" description="DNA primase/helicase Gp4 N-terminal Bacteriophage T7-like" evidence="1">
    <location>
        <begin position="32"/>
        <end position="67"/>
    </location>
</feature>
<dbReference type="Pfam" id="PF13362">
    <property type="entry name" value="Toprim_3"/>
    <property type="match status" value="1"/>
</dbReference>
<proteinExistence type="predicted"/>
<dbReference type="InterPro" id="IPR055570">
    <property type="entry name" value="DUF7146"/>
</dbReference>
<dbReference type="Pfam" id="PF23639">
    <property type="entry name" value="DUF7146"/>
    <property type="match status" value="1"/>
</dbReference>
<dbReference type="AlphaFoldDB" id="A0A484ZR68"/>
<dbReference type="SUPFAM" id="SSF57783">
    <property type="entry name" value="Zinc beta-ribbon"/>
    <property type="match status" value="1"/>
</dbReference>
<reference evidence="2 3" key="1">
    <citation type="submission" date="2019-03" db="EMBL/GenBank/DDBJ databases">
        <authorList>
            <consortium name="Pathogen Informatics"/>
        </authorList>
    </citation>
    <scope>NUCLEOTIDE SEQUENCE [LARGE SCALE GENOMIC DNA]</scope>
    <source>
        <strain evidence="2 3">NCTC12282</strain>
    </source>
</reference>
<protein>
    <submittedName>
        <fullName evidence="2">Uncharacterized protein conserved in bacteria</fullName>
    </submittedName>
</protein>
<dbReference type="InterPro" id="IPR013237">
    <property type="entry name" value="Phage_T7_Gp4_N"/>
</dbReference>
<accession>A0A484ZR68</accession>
<dbReference type="Pfam" id="PF08273">
    <property type="entry name" value="Zn_Ribbon_Prim"/>
    <property type="match status" value="1"/>
</dbReference>
<evidence type="ECO:0000313" key="2">
    <source>
        <dbReference type="EMBL" id="VFS51257.1"/>
    </source>
</evidence>
<organism evidence="2 3">
    <name type="scientific">Budvicia aquatica</name>
    <dbReference type="NCBI Taxonomy" id="82979"/>
    <lineage>
        <taxon>Bacteria</taxon>
        <taxon>Pseudomonadati</taxon>
        <taxon>Pseudomonadota</taxon>
        <taxon>Gammaproteobacteria</taxon>
        <taxon>Enterobacterales</taxon>
        <taxon>Budviciaceae</taxon>
        <taxon>Budvicia</taxon>
    </lineage>
</organism>
<dbReference type="SMART" id="SM00778">
    <property type="entry name" value="Prim_Zn_Ribbon"/>
    <property type="match status" value="1"/>
</dbReference>
<dbReference type="Proteomes" id="UP000373449">
    <property type="component" value="Unassembled WGS sequence"/>
</dbReference>